<dbReference type="AlphaFoldDB" id="A0A6A5U412"/>
<evidence type="ECO:0000313" key="2">
    <source>
        <dbReference type="EMBL" id="KAF1959070.1"/>
    </source>
</evidence>
<proteinExistence type="predicted"/>
<sequence length="169" mass="17230">MSDLDPKGPSQPTQAQAYTTPGNPSTKNPSEKFQTSEQAHDASVPVDQRIPEKQTSGDGVPSSLGRGVHGAPVGEERKGSGHEDVGRHKELDAKQMAAPGEGRVADAVAGRTGGVNLGGGGQQPDLAADLDRKKAEQQGARDAILQQKGADTEAGGVRGQTGGPANPVP</sequence>
<feature type="compositionally biased region" description="Polar residues" evidence="1">
    <location>
        <begin position="10"/>
        <end position="37"/>
    </location>
</feature>
<organism evidence="2 3">
    <name type="scientific">Byssothecium circinans</name>
    <dbReference type="NCBI Taxonomy" id="147558"/>
    <lineage>
        <taxon>Eukaryota</taxon>
        <taxon>Fungi</taxon>
        <taxon>Dikarya</taxon>
        <taxon>Ascomycota</taxon>
        <taxon>Pezizomycotina</taxon>
        <taxon>Dothideomycetes</taxon>
        <taxon>Pleosporomycetidae</taxon>
        <taxon>Pleosporales</taxon>
        <taxon>Massarineae</taxon>
        <taxon>Massarinaceae</taxon>
        <taxon>Byssothecium</taxon>
    </lineage>
</organism>
<evidence type="ECO:0000313" key="3">
    <source>
        <dbReference type="Proteomes" id="UP000800035"/>
    </source>
</evidence>
<reference evidence="2" key="1">
    <citation type="journal article" date="2020" name="Stud. Mycol.">
        <title>101 Dothideomycetes genomes: a test case for predicting lifestyles and emergence of pathogens.</title>
        <authorList>
            <person name="Haridas S."/>
            <person name="Albert R."/>
            <person name="Binder M."/>
            <person name="Bloem J."/>
            <person name="Labutti K."/>
            <person name="Salamov A."/>
            <person name="Andreopoulos B."/>
            <person name="Baker S."/>
            <person name="Barry K."/>
            <person name="Bills G."/>
            <person name="Bluhm B."/>
            <person name="Cannon C."/>
            <person name="Castanera R."/>
            <person name="Culley D."/>
            <person name="Daum C."/>
            <person name="Ezra D."/>
            <person name="Gonzalez J."/>
            <person name="Henrissat B."/>
            <person name="Kuo A."/>
            <person name="Liang C."/>
            <person name="Lipzen A."/>
            <person name="Lutzoni F."/>
            <person name="Magnuson J."/>
            <person name="Mondo S."/>
            <person name="Nolan M."/>
            <person name="Ohm R."/>
            <person name="Pangilinan J."/>
            <person name="Park H.-J."/>
            <person name="Ramirez L."/>
            <person name="Alfaro M."/>
            <person name="Sun H."/>
            <person name="Tritt A."/>
            <person name="Yoshinaga Y."/>
            <person name="Zwiers L.-H."/>
            <person name="Turgeon B."/>
            <person name="Goodwin S."/>
            <person name="Spatafora J."/>
            <person name="Crous P."/>
            <person name="Grigoriev I."/>
        </authorList>
    </citation>
    <scope>NUCLEOTIDE SEQUENCE</scope>
    <source>
        <strain evidence="2">CBS 675.92</strain>
    </source>
</reference>
<evidence type="ECO:0000256" key="1">
    <source>
        <dbReference type="SAM" id="MobiDB-lite"/>
    </source>
</evidence>
<feature type="region of interest" description="Disordered" evidence="1">
    <location>
        <begin position="1"/>
        <end position="169"/>
    </location>
</feature>
<dbReference type="OrthoDB" id="3438962at2759"/>
<keyword evidence="3" id="KW-1185">Reference proteome</keyword>
<feature type="compositionally biased region" description="Basic and acidic residues" evidence="1">
    <location>
        <begin position="74"/>
        <end position="93"/>
    </location>
</feature>
<feature type="compositionally biased region" description="Gly residues" evidence="1">
    <location>
        <begin position="111"/>
        <end position="122"/>
    </location>
</feature>
<gene>
    <name evidence="2" type="ORF">CC80DRAFT_490047</name>
</gene>
<accession>A0A6A5U412</accession>
<protein>
    <submittedName>
        <fullName evidence="2">Uncharacterized protein</fullName>
    </submittedName>
</protein>
<dbReference type="EMBL" id="ML976985">
    <property type="protein sequence ID" value="KAF1959070.1"/>
    <property type="molecule type" value="Genomic_DNA"/>
</dbReference>
<dbReference type="Proteomes" id="UP000800035">
    <property type="component" value="Unassembled WGS sequence"/>
</dbReference>
<name>A0A6A5U412_9PLEO</name>